<gene>
    <name evidence="1" type="ORF">Tcan_00871</name>
</gene>
<comment type="caution">
    <text evidence="1">The sequence shown here is derived from an EMBL/GenBank/DDBJ whole genome shotgun (WGS) entry which is preliminary data.</text>
</comment>
<evidence type="ECO:0000313" key="2">
    <source>
        <dbReference type="Proteomes" id="UP000031036"/>
    </source>
</evidence>
<evidence type="ECO:0000313" key="1">
    <source>
        <dbReference type="EMBL" id="KHN81723.1"/>
    </source>
</evidence>
<name>A0A0B2VJI4_TOXCA</name>
<dbReference type="AlphaFoldDB" id="A0A0B2VJI4"/>
<reference evidence="1 2" key="1">
    <citation type="submission" date="2014-11" db="EMBL/GenBank/DDBJ databases">
        <title>Genetic blueprint of the zoonotic pathogen Toxocara canis.</title>
        <authorList>
            <person name="Zhu X.-Q."/>
            <person name="Korhonen P.K."/>
            <person name="Cai H."/>
            <person name="Young N.D."/>
            <person name="Nejsum P."/>
            <person name="von Samson-Himmelstjerna G."/>
            <person name="Boag P.R."/>
            <person name="Tan P."/>
            <person name="Li Q."/>
            <person name="Min J."/>
            <person name="Yang Y."/>
            <person name="Wang X."/>
            <person name="Fang X."/>
            <person name="Hall R.S."/>
            <person name="Hofmann A."/>
            <person name="Sternberg P.W."/>
            <person name="Jex A.R."/>
            <person name="Gasser R.B."/>
        </authorList>
    </citation>
    <scope>NUCLEOTIDE SEQUENCE [LARGE SCALE GENOMIC DNA]</scope>
    <source>
        <strain evidence="1">PN_DK_2014</strain>
    </source>
</reference>
<protein>
    <submittedName>
        <fullName evidence="1">Uncharacterized protein</fullName>
    </submittedName>
</protein>
<sequence length="115" mass="13220">MEQINSTSNNYTTEVRLPRSILNRKASGEQVFNSGTSPIRTHHCRLVKALTCQLLILQRIAKDSRNLTKKKSRFPTARYQMKQVERHFHSSNKDYNHTVAAPSTLQILAKQTNIL</sequence>
<organism evidence="1 2">
    <name type="scientific">Toxocara canis</name>
    <name type="common">Canine roundworm</name>
    <dbReference type="NCBI Taxonomy" id="6265"/>
    <lineage>
        <taxon>Eukaryota</taxon>
        <taxon>Metazoa</taxon>
        <taxon>Ecdysozoa</taxon>
        <taxon>Nematoda</taxon>
        <taxon>Chromadorea</taxon>
        <taxon>Rhabditida</taxon>
        <taxon>Spirurina</taxon>
        <taxon>Ascaridomorpha</taxon>
        <taxon>Ascaridoidea</taxon>
        <taxon>Toxocaridae</taxon>
        <taxon>Toxocara</taxon>
    </lineage>
</organism>
<feature type="non-terminal residue" evidence="1">
    <location>
        <position position="115"/>
    </location>
</feature>
<dbReference type="EMBL" id="JPKZ01001475">
    <property type="protein sequence ID" value="KHN81723.1"/>
    <property type="molecule type" value="Genomic_DNA"/>
</dbReference>
<accession>A0A0B2VJI4</accession>
<keyword evidence="2" id="KW-1185">Reference proteome</keyword>
<dbReference type="Proteomes" id="UP000031036">
    <property type="component" value="Unassembled WGS sequence"/>
</dbReference>
<proteinExistence type="predicted"/>